<comment type="caution">
    <text evidence="1">The sequence shown here is derived from an EMBL/GenBank/DDBJ whole genome shotgun (WGS) entry which is preliminary data.</text>
</comment>
<evidence type="ECO:0000313" key="1">
    <source>
        <dbReference type="EMBL" id="MPC70477.1"/>
    </source>
</evidence>
<accession>A0A5B7HMM8</accession>
<reference evidence="1 2" key="1">
    <citation type="submission" date="2019-05" db="EMBL/GenBank/DDBJ databases">
        <title>Another draft genome of Portunus trituberculatus and its Hox gene families provides insights of decapod evolution.</title>
        <authorList>
            <person name="Jeong J.-H."/>
            <person name="Song I."/>
            <person name="Kim S."/>
            <person name="Choi T."/>
            <person name="Kim D."/>
            <person name="Ryu S."/>
            <person name="Kim W."/>
        </authorList>
    </citation>
    <scope>NUCLEOTIDE SEQUENCE [LARGE SCALE GENOMIC DNA]</scope>
    <source>
        <tissue evidence="1">Muscle</tissue>
    </source>
</reference>
<dbReference type="AlphaFoldDB" id="A0A5B7HMM8"/>
<proteinExistence type="predicted"/>
<dbReference type="Proteomes" id="UP000324222">
    <property type="component" value="Unassembled WGS sequence"/>
</dbReference>
<name>A0A5B7HMM8_PORTR</name>
<keyword evidence="2" id="KW-1185">Reference proteome</keyword>
<organism evidence="1 2">
    <name type="scientific">Portunus trituberculatus</name>
    <name type="common">Swimming crab</name>
    <name type="synonym">Neptunus trituberculatus</name>
    <dbReference type="NCBI Taxonomy" id="210409"/>
    <lineage>
        <taxon>Eukaryota</taxon>
        <taxon>Metazoa</taxon>
        <taxon>Ecdysozoa</taxon>
        <taxon>Arthropoda</taxon>
        <taxon>Crustacea</taxon>
        <taxon>Multicrustacea</taxon>
        <taxon>Malacostraca</taxon>
        <taxon>Eumalacostraca</taxon>
        <taxon>Eucarida</taxon>
        <taxon>Decapoda</taxon>
        <taxon>Pleocyemata</taxon>
        <taxon>Brachyura</taxon>
        <taxon>Eubrachyura</taxon>
        <taxon>Portunoidea</taxon>
        <taxon>Portunidae</taxon>
        <taxon>Portuninae</taxon>
        <taxon>Portunus</taxon>
    </lineage>
</organism>
<protein>
    <submittedName>
        <fullName evidence="1">Uncharacterized protein</fullName>
    </submittedName>
</protein>
<dbReference type="EMBL" id="VSRR010031196">
    <property type="protein sequence ID" value="MPC70477.1"/>
    <property type="molecule type" value="Genomic_DNA"/>
</dbReference>
<sequence>MAGLETVPGQVERTYTNSSGIPIRTSAQLIFFPQKNSPD</sequence>
<evidence type="ECO:0000313" key="2">
    <source>
        <dbReference type="Proteomes" id="UP000324222"/>
    </source>
</evidence>
<gene>
    <name evidence="1" type="ORF">E2C01_064726</name>
</gene>